<protein>
    <submittedName>
        <fullName evidence="1">Transporter</fullName>
    </submittedName>
</protein>
<gene>
    <name evidence="1" type="ORF">BCS90_22520</name>
</gene>
<reference evidence="1" key="1">
    <citation type="submission" date="2016-07" db="EMBL/GenBank/DDBJ databases">
        <authorList>
            <person name="Kauffman K."/>
            <person name="Arevalo P."/>
            <person name="Polz M.F."/>
        </authorList>
    </citation>
    <scope>NUCLEOTIDE SEQUENCE</scope>
    <source>
        <strain evidence="1">10N.222.46.E12</strain>
    </source>
</reference>
<organism evidence="1">
    <name type="scientific">Vibrio cyclitrophicus</name>
    <dbReference type="NCBI Taxonomy" id="47951"/>
    <lineage>
        <taxon>Bacteria</taxon>
        <taxon>Pseudomonadati</taxon>
        <taxon>Pseudomonadota</taxon>
        <taxon>Gammaproteobacteria</taxon>
        <taxon>Vibrionales</taxon>
        <taxon>Vibrionaceae</taxon>
        <taxon>Vibrio</taxon>
    </lineage>
</organism>
<proteinExistence type="predicted"/>
<evidence type="ECO:0000313" key="1">
    <source>
        <dbReference type="EMBL" id="PMP27317.1"/>
    </source>
</evidence>
<comment type="caution">
    <text evidence="1">The sequence shown here is derived from an EMBL/GenBank/DDBJ whole genome shotgun (WGS) entry which is preliminary data.</text>
</comment>
<dbReference type="EMBL" id="MDBS01000038">
    <property type="protein sequence ID" value="PMP27317.1"/>
    <property type="molecule type" value="Genomic_DNA"/>
</dbReference>
<sequence length="43" mass="4731">MIRDRQVAEKLQIINTTIAVYKALGGDWQVASEIQSVELASAN</sequence>
<name>A0A7Z1MHX6_9VIBR</name>
<reference evidence="1" key="2">
    <citation type="journal article" date="2018" name="Nature">
        <title>A major lineage of non-tailed dsDNA viruses as unrecognized killers of marine bacteria.</title>
        <authorList>
            <person name="Kauffman K.M."/>
            <person name="Hussain F.A."/>
            <person name="Yang J."/>
            <person name="Arevalo P."/>
            <person name="Brown J.M."/>
            <person name="Chang W.K."/>
            <person name="VanInsberghe D."/>
            <person name="Elsherbini J."/>
            <person name="Sharma R.S."/>
            <person name="Cutler M.B."/>
            <person name="Kelly L."/>
            <person name="Polz M.F."/>
        </authorList>
    </citation>
    <scope>NUCLEOTIDE SEQUENCE</scope>
    <source>
        <strain evidence="1">10N.222.46.E12</strain>
    </source>
</reference>
<dbReference type="AlphaFoldDB" id="A0A7Z1MHX6"/>
<accession>A0A7Z1MHX6</accession>